<evidence type="ECO:0000256" key="1">
    <source>
        <dbReference type="SAM" id="Phobius"/>
    </source>
</evidence>
<name>A0ABR0A3A0_9CRUS</name>
<protein>
    <submittedName>
        <fullName evidence="2">Uncharacterized protein</fullName>
    </submittedName>
</protein>
<comment type="caution">
    <text evidence="2">The sequence shown here is derived from an EMBL/GenBank/DDBJ whole genome shotgun (WGS) entry which is preliminary data.</text>
</comment>
<keyword evidence="1" id="KW-0472">Membrane</keyword>
<keyword evidence="1" id="KW-0812">Transmembrane</keyword>
<proteinExistence type="predicted"/>
<dbReference type="EMBL" id="JAOYFB010000036">
    <property type="protein sequence ID" value="KAK4019625.1"/>
    <property type="molecule type" value="Genomic_DNA"/>
</dbReference>
<feature type="transmembrane region" description="Helical" evidence="1">
    <location>
        <begin position="150"/>
        <end position="172"/>
    </location>
</feature>
<dbReference type="Proteomes" id="UP001234178">
    <property type="component" value="Unassembled WGS sequence"/>
</dbReference>
<keyword evidence="3" id="KW-1185">Reference proteome</keyword>
<accession>A0ABR0A3A0</accession>
<evidence type="ECO:0000313" key="3">
    <source>
        <dbReference type="Proteomes" id="UP001234178"/>
    </source>
</evidence>
<gene>
    <name evidence="2" type="ORF">OUZ56_001639</name>
</gene>
<reference evidence="2 3" key="1">
    <citation type="journal article" date="2023" name="Nucleic Acids Res.">
        <title>The hologenome of Daphnia magna reveals possible DNA methylation and microbiome-mediated evolution of the host genome.</title>
        <authorList>
            <person name="Chaturvedi A."/>
            <person name="Li X."/>
            <person name="Dhandapani V."/>
            <person name="Marshall H."/>
            <person name="Kissane S."/>
            <person name="Cuenca-Cambronero M."/>
            <person name="Asole G."/>
            <person name="Calvet F."/>
            <person name="Ruiz-Romero M."/>
            <person name="Marangio P."/>
            <person name="Guigo R."/>
            <person name="Rago D."/>
            <person name="Mirbahai L."/>
            <person name="Eastwood N."/>
            <person name="Colbourne J.K."/>
            <person name="Zhou J."/>
            <person name="Mallon E."/>
            <person name="Orsini L."/>
        </authorList>
    </citation>
    <scope>NUCLEOTIDE SEQUENCE [LARGE SCALE GENOMIC DNA]</scope>
    <source>
        <strain evidence="2">LRV0_1</strain>
    </source>
</reference>
<keyword evidence="1" id="KW-1133">Transmembrane helix</keyword>
<organism evidence="2 3">
    <name type="scientific">Daphnia magna</name>
    <dbReference type="NCBI Taxonomy" id="35525"/>
    <lineage>
        <taxon>Eukaryota</taxon>
        <taxon>Metazoa</taxon>
        <taxon>Ecdysozoa</taxon>
        <taxon>Arthropoda</taxon>
        <taxon>Crustacea</taxon>
        <taxon>Branchiopoda</taxon>
        <taxon>Diplostraca</taxon>
        <taxon>Cladocera</taxon>
        <taxon>Anomopoda</taxon>
        <taxon>Daphniidae</taxon>
        <taxon>Daphnia</taxon>
    </lineage>
</organism>
<evidence type="ECO:0000313" key="2">
    <source>
        <dbReference type="EMBL" id="KAK4019625.1"/>
    </source>
</evidence>
<sequence length="179" mass="20491">MRFSACKITIDAFIIQSRVFVECISFFGMTTRRKETRIILLHEMHLFTLNVYSPMFHGNLWHVSIIRWMLKSNHKKIDKFLEFFTKIPRQNVHLTVVLDTGSNGTVETQLVGSIYCSAPAHRGESKSNLMMAPRCEGSYRGFLCRNSLSFVLPATGSAMTFPVGVLLVWLYAQGMLLRH</sequence>